<name>A0A9E2L976_9BACT</name>
<accession>A0A9E2L976</accession>
<dbReference type="Proteomes" id="UP000823865">
    <property type="component" value="Unassembled WGS sequence"/>
</dbReference>
<feature type="chain" id="PRO_5039726455" description="Periplasmic heavy metal sensor" evidence="1">
    <location>
        <begin position="22"/>
        <end position="160"/>
    </location>
</feature>
<gene>
    <name evidence="2" type="ORF">H9789_13805</name>
</gene>
<comment type="caution">
    <text evidence="2">The sequence shown here is derived from an EMBL/GenBank/DDBJ whole genome shotgun (WGS) entry which is preliminary data.</text>
</comment>
<dbReference type="EMBL" id="JAHLFU010000293">
    <property type="protein sequence ID" value="MBU3854859.1"/>
    <property type="molecule type" value="Genomic_DNA"/>
</dbReference>
<reference evidence="2" key="1">
    <citation type="journal article" date="2021" name="PeerJ">
        <title>Extensive microbial diversity within the chicken gut microbiome revealed by metagenomics and culture.</title>
        <authorList>
            <person name="Gilroy R."/>
            <person name="Ravi A."/>
            <person name="Getino M."/>
            <person name="Pursley I."/>
            <person name="Horton D.L."/>
            <person name="Alikhan N.F."/>
            <person name="Baker D."/>
            <person name="Gharbi K."/>
            <person name="Hall N."/>
            <person name="Watson M."/>
            <person name="Adriaenssens E.M."/>
            <person name="Foster-Nyarko E."/>
            <person name="Jarju S."/>
            <person name="Secka A."/>
            <person name="Antonio M."/>
            <person name="Oren A."/>
            <person name="Chaudhuri R.R."/>
            <person name="La Ragione R."/>
            <person name="Hildebrand F."/>
            <person name="Pallen M.J."/>
        </authorList>
    </citation>
    <scope>NUCLEOTIDE SEQUENCE</scope>
    <source>
        <strain evidence="2">G3-2149</strain>
    </source>
</reference>
<feature type="signal peptide" evidence="1">
    <location>
        <begin position="1"/>
        <end position="21"/>
    </location>
</feature>
<reference evidence="2" key="2">
    <citation type="submission" date="2021-04" db="EMBL/GenBank/DDBJ databases">
        <authorList>
            <person name="Gilroy R."/>
        </authorList>
    </citation>
    <scope>NUCLEOTIDE SEQUENCE</scope>
    <source>
        <strain evidence="2">G3-2149</strain>
    </source>
</reference>
<evidence type="ECO:0000313" key="2">
    <source>
        <dbReference type="EMBL" id="MBU3854859.1"/>
    </source>
</evidence>
<keyword evidence="1" id="KW-0732">Signal</keyword>
<proteinExistence type="predicted"/>
<organism evidence="2 3">
    <name type="scientific">Candidatus Paraprevotella stercoravium</name>
    <dbReference type="NCBI Taxonomy" id="2838725"/>
    <lineage>
        <taxon>Bacteria</taxon>
        <taxon>Pseudomonadati</taxon>
        <taxon>Bacteroidota</taxon>
        <taxon>Bacteroidia</taxon>
        <taxon>Bacteroidales</taxon>
        <taxon>Prevotellaceae</taxon>
        <taxon>Paraprevotella</taxon>
    </lineage>
</organism>
<dbReference type="AlphaFoldDB" id="A0A9E2L976"/>
<protein>
    <recommendedName>
        <fullName evidence="4">Periplasmic heavy metal sensor</fullName>
    </recommendedName>
</protein>
<sequence length="160" mass="18839">MKKQVLLIVLMAFGWLTGLSAQQKGPHNFSPQKFREEMEEFIILSTGMTALDAKNFFPLYHELHDKQRKINKEIMKLKRIHKKENPTEKECKECVERITELKVESAELEQAYFKKMCKVVSPKKVHAVMIAEDKFHRRMLQNIPNNKRFIKLIPSQCPAK</sequence>
<evidence type="ECO:0008006" key="4">
    <source>
        <dbReference type="Google" id="ProtNLM"/>
    </source>
</evidence>
<evidence type="ECO:0000313" key="3">
    <source>
        <dbReference type="Proteomes" id="UP000823865"/>
    </source>
</evidence>
<evidence type="ECO:0000256" key="1">
    <source>
        <dbReference type="SAM" id="SignalP"/>
    </source>
</evidence>